<proteinExistence type="predicted"/>
<feature type="compositionally biased region" description="Low complexity" evidence="1">
    <location>
        <begin position="97"/>
        <end position="113"/>
    </location>
</feature>
<comment type="caution">
    <text evidence="3">The sequence shown here is derived from an EMBL/GenBank/DDBJ whole genome shotgun (WGS) entry which is preliminary data.</text>
</comment>
<dbReference type="EMBL" id="JAEINH010000004">
    <property type="protein sequence ID" value="MBI9114719.1"/>
    <property type="molecule type" value="Genomic_DNA"/>
</dbReference>
<feature type="region of interest" description="Disordered" evidence="1">
    <location>
        <begin position="20"/>
        <end position="47"/>
    </location>
</feature>
<dbReference type="Proteomes" id="UP000602087">
    <property type="component" value="Unassembled WGS sequence"/>
</dbReference>
<organism evidence="3 4">
    <name type="scientific">Sanguibacter suaedae</name>
    <dbReference type="NCBI Taxonomy" id="2795737"/>
    <lineage>
        <taxon>Bacteria</taxon>
        <taxon>Bacillati</taxon>
        <taxon>Actinomycetota</taxon>
        <taxon>Actinomycetes</taxon>
        <taxon>Micrococcales</taxon>
        <taxon>Sanguibacteraceae</taxon>
        <taxon>Sanguibacter</taxon>
    </lineage>
</organism>
<evidence type="ECO:0000256" key="2">
    <source>
        <dbReference type="SAM" id="Phobius"/>
    </source>
</evidence>
<protein>
    <submittedName>
        <fullName evidence="3">Uncharacterized protein</fullName>
    </submittedName>
</protein>
<keyword evidence="2" id="KW-0472">Membrane</keyword>
<evidence type="ECO:0000313" key="4">
    <source>
        <dbReference type="Proteomes" id="UP000602087"/>
    </source>
</evidence>
<dbReference type="RefSeq" id="WP_198733268.1">
    <property type="nucleotide sequence ID" value="NZ_JAEINH010000004.1"/>
</dbReference>
<keyword evidence="2" id="KW-0812">Transmembrane</keyword>
<gene>
    <name evidence="3" type="ORF">JAV76_06805</name>
</gene>
<reference evidence="3" key="1">
    <citation type="submission" date="2020-12" db="EMBL/GenBank/DDBJ databases">
        <title>Sanguibacter suaedae sp. nov., isolated from Suaeda aralocaspica.</title>
        <authorList>
            <person name="Ma Q."/>
        </authorList>
    </citation>
    <scope>NUCLEOTIDE SEQUENCE</scope>
    <source>
        <strain evidence="3">YZGR15</strain>
    </source>
</reference>
<feature type="transmembrane region" description="Helical" evidence="2">
    <location>
        <begin position="51"/>
        <end position="71"/>
    </location>
</feature>
<sequence length="124" mass="12646">MIAPGVPVAVVLGEGGFMLEGDLEPGSTETQAPTPAPMREDLEETDVSPGLPGFLAIFAVALVTVALLLSMTRKLRRVNHRAGAEPTVTATFEDRSAPGPSGEAPGSGTAGPADPTGNPGEDRR</sequence>
<keyword evidence="2" id="KW-1133">Transmembrane helix</keyword>
<name>A0A934MDD9_9MICO</name>
<feature type="region of interest" description="Disordered" evidence="1">
    <location>
        <begin position="78"/>
        <end position="124"/>
    </location>
</feature>
<evidence type="ECO:0000313" key="3">
    <source>
        <dbReference type="EMBL" id="MBI9114719.1"/>
    </source>
</evidence>
<evidence type="ECO:0000256" key="1">
    <source>
        <dbReference type="SAM" id="MobiDB-lite"/>
    </source>
</evidence>
<dbReference type="AlphaFoldDB" id="A0A934MDD9"/>
<accession>A0A934MDD9</accession>
<keyword evidence="4" id="KW-1185">Reference proteome</keyword>